<keyword evidence="1" id="KW-0802">TPR repeat</keyword>
<keyword evidence="3" id="KW-1133">Transmembrane helix</keyword>
<dbReference type="SUPFAM" id="SSF48452">
    <property type="entry name" value="TPR-like"/>
    <property type="match status" value="1"/>
</dbReference>
<dbReference type="EMBL" id="DWVZ01000031">
    <property type="protein sequence ID" value="HJC62479.1"/>
    <property type="molecule type" value="Genomic_DNA"/>
</dbReference>
<dbReference type="Gene3D" id="1.25.40.10">
    <property type="entry name" value="Tetratricopeptide repeat domain"/>
    <property type="match status" value="1"/>
</dbReference>
<dbReference type="SMART" id="SM00028">
    <property type="entry name" value="TPR"/>
    <property type="match status" value="2"/>
</dbReference>
<reference evidence="5" key="2">
    <citation type="submission" date="2021-04" db="EMBL/GenBank/DDBJ databases">
        <authorList>
            <person name="Gilroy R."/>
        </authorList>
    </citation>
    <scope>NUCLEOTIDE SEQUENCE</scope>
    <source>
        <strain evidence="5">ChiBcec2-3848</strain>
    </source>
</reference>
<evidence type="ECO:0000313" key="6">
    <source>
        <dbReference type="Proteomes" id="UP000823886"/>
    </source>
</evidence>
<gene>
    <name evidence="5" type="ORF">H9753_02515</name>
</gene>
<evidence type="ECO:0000256" key="3">
    <source>
        <dbReference type="SAM" id="Phobius"/>
    </source>
</evidence>
<feature type="coiled-coil region" evidence="2">
    <location>
        <begin position="33"/>
        <end position="78"/>
    </location>
</feature>
<organism evidence="5 6">
    <name type="scientific">Candidatus Blautia merdavium</name>
    <dbReference type="NCBI Taxonomy" id="2838494"/>
    <lineage>
        <taxon>Bacteria</taxon>
        <taxon>Bacillati</taxon>
        <taxon>Bacillota</taxon>
        <taxon>Clostridia</taxon>
        <taxon>Lachnospirales</taxon>
        <taxon>Lachnospiraceae</taxon>
        <taxon>Blautia</taxon>
    </lineage>
</organism>
<evidence type="ECO:0000313" key="5">
    <source>
        <dbReference type="EMBL" id="HJC62479.1"/>
    </source>
</evidence>
<feature type="repeat" description="TPR" evidence="1">
    <location>
        <begin position="105"/>
        <end position="138"/>
    </location>
</feature>
<dbReference type="InterPro" id="IPR011990">
    <property type="entry name" value="TPR-like_helical_dom_sf"/>
</dbReference>
<dbReference type="InterPro" id="IPR059177">
    <property type="entry name" value="GH29D-like_dom"/>
</dbReference>
<dbReference type="Pfam" id="PF13290">
    <property type="entry name" value="CHB_HEX_C_1"/>
    <property type="match status" value="2"/>
</dbReference>
<sequence>MKCKNCGTELKKGVFFCPACGKEVQWVPEYNTLENIMRMKKAAEEERRRKELEAQKERERAQRLAEQERRRKRKKRNRILGVAAAFAAVCSGVLFYFYQKQNHSFDFQMAQAETKFSNKEYEEAMKYVERALALLPQNPQANILEAKIYLHNGNADAAEAILNSVIQADPENTSAFGELLRLYEADEKTEKIQELMEDAGEKIRTSFSEYICQLPQVSEKGGEYDQELQLTFAPPEGVQIYYTLDNTDPDQDSVLYEGSPVMIVKEGKTTLKYIAYNALGIASETGSEVYHLTFPVPDAPSVTPSSGRYNPDVLIEVTAPEGCVVYYSFDSAPTLESSLYTGPVSIPQGEHIFMAVAVDARGKTSRTVSEAYVNYGW</sequence>
<reference evidence="5" key="1">
    <citation type="journal article" date="2021" name="PeerJ">
        <title>Extensive microbial diversity within the chicken gut microbiome revealed by metagenomics and culture.</title>
        <authorList>
            <person name="Gilroy R."/>
            <person name="Ravi A."/>
            <person name="Getino M."/>
            <person name="Pursley I."/>
            <person name="Horton D.L."/>
            <person name="Alikhan N.F."/>
            <person name="Baker D."/>
            <person name="Gharbi K."/>
            <person name="Hall N."/>
            <person name="Watson M."/>
            <person name="Adriaenssens E.M."/>
            <person name="Foster-Nyarko E."/>
            <person name="Jarju S."/>
            <person name="Secka A."/>
            <person name="Antonio M."/>
            <person name="Oren A."/>
            <person name="Chaudhuri R.R."/>
            <person name="La Ragione R."/>
            <person name="Hildebrand F."/>
            <person name="Pallen M.J."/>
        </authorList>
    </citation>
    <scope>NUCLEOTIDE SEQUENCE</scope>
    <source>
        <strain evidence="5">ChiBcec2-3848</strain>
    </source>
</reference>
<dbReference type="Pfam" id="PF14559">
    <property type="entry name" value="TPR_19"/>
    <property type="match status" value="1"/>
</dbReference>
<feature type="domain" description="GH29D-like beta-sandwich" evidence="4">
    <location>
        <begin position="304"/>
        <end position="369"/>
    </location>
</feature>
<dbReference type="PROSITE" id="PS50005">
    <property type="entry name" value="TPR"/>
    <property type="match status" value="1"/>
</dbReference>
<keyword evidence="3" id="KW-0472">Membrane</keyword>
<evidence type="ECO:0000259" key="4">
    <source>
        <dbReference type="Pfam" id="PF13290"/>
    </source>
</evidence>
<keyword evidence="3" id="KW-0812">Transmembrane</keyword>
<protein>
    <submittedName>
        <fullName evidence="5">Chitobiase/beta-hexosaminidase C-terminal domain-containing protein</fullName>
    </submittedName>
</protein>
<feature type="transmembrane region" description="Helical" evidence="3">
    <location>
        <begin position="79"/>
        <end position="98"/>
    </location>
</feature>
<dbReference type="InterPro" id="IPR019734">
    <property type="entry name" value="TPR_rpt"/>
</dbReference>
<dbReference type="AlphaFoldDB" id="A0A9D2PLL9"/>
<feature type="domain" description="GH29D-like beta-sandwich" evidence="4">
    <location>
        <begin position="220"/>
        <end position="285"/>
    </location>
</feature>
<keyword evidence="2" id="KW-0175">Coiled coil</keyword>
<comment type="caution">
    <text evidence="5">The sequence shown here is derived from an EMBL/GenBank/DDBJ whole genome shotgun (WGS) entry which is preliminary data.</text>
</comment>
<name>A0A9D2PLL9_9FIRM</name>
<evidence type="ECO:0000256" key="1">
    <source>
        <dbReference type="PROSITE-ProRule" id="PRU00339"/>
    </source>
</evidence>
<accession>A0A9D2PLL9</accession>
<evidence type="ECO:0000256" key="2">
    <source>
        <dbReference type="SAM" id="Coils"/>
    </source>
</evidence>
<dbReference type="Proteomes" id="UP000823886">
    <property type="component" value="Unassembled WGS sequence"/>
</dbReference>
<proteinExistence type="predicted"/>